<dbReference type="EMBL" id="JBHSDU010000003">
    <property type="protein sequence ID" value="MFC4309775.1"/>
    <property type="molecule type" value="Genomic_DNA"/>
</dbReference>
<evidence type="ECO:0000313" key="3">
    <source>
        <dbReference type="Proteomes" id="UP001595904"/>
    </source>
</evidence>
<feature type="transmembrane region" description="Helical" evidence="1">
    <location>
        <begin position="76"/>
        <end position="93"/>
    </location>
</feature>
<sequence>MDRQYIDDYHIVPRYLADQLTDAEREAFEAYYLEHPEVLREIEATARFKAGLAQLQASGELAALMKPTPWYAQGRYLAMAAIVILVIAAAFYVRTPAPPLIATSLSELSGPTAVASSNIVLRRRGSSFDAEVTLPGTSDAIELRVLPEFAAPDSRYRIDLARIDADNKKQHVAQIAHLLAAGDGMVTIYLDSPRIAPGDYEITIANDTGASQASQFLIRISR</sequence>
<keyword evidence="1" id="KW-0812">Transmembrane</keyword>
<accession>A0ABV8SQV5</accession>
<evidence type="ECO:0008006" key="4">
    <source>
        <dbReference type="Google" id="ProtNLM"/>
    </source>
</evidence>
<proteinExistence type="predicted"/>
<dbReference type="Proteomes" id="UP001595904">
    <property type="component" value="Unassembled WGS sequence"/>
</dbReference>
<organism evidence="2 3">
    <name type="scientific">Steroidobacter flavus</name>
    <dbReference type="NCBI Taxonomy" id="1842136"/>
    <lineage>
        <taxon>Bacteria</taxon>
        <taxon>Pseudomonadati</taxon>
        <taxon>Pseudomonadota</taxon>
        <taxon>Gammaproteobacteria</taxon>
        <taxon>Steroidobacterales</taxon>
        <taxon>Steroidobacteraceae</taxon>
        <taxon>Steroidobacter</taxon>
    </lineage>
</organism>
<dbReference type="RefSeq" id="WP_380596810.1">
    <property type="nucleotide sequence ID" value="NZ_JBHSDU010000003.1"/>
</dbReference>
<keyword evidence="3" id="KW-1185">Reference proteome</keyword>
<evidence type="ECO:0000313" key="2">
    <source>
        <dbReference type="EMBL" id="MFC4309775.1"/>
    </source>
</evidence>
<keyword evidence="1" id="KW-1133">Transmembrane helix</keyword>
<gene>
    <name evidence="2" type="ORF">ACFPN2_11845</name>
</gene>
<reference evidence="3" key="1">
    <citation type="journal article" date="2019" name="Int. J. Syst. Evol. Microbiol.">
        <title>The Global Catalogue of Microorganisms (GCM) 10K type strain sequencing project: providing services to taxonomists for standard genome sequencing and annotation.</title>
        <authorList>
            <consortium name="The Broad Institute Genomics Platform"/>
            <consortium name="The Broad Institute Genome Sequencing Center for Infectious Disease"/>
            <person name="Wu L."/>
            <person name="Ma J."/>
        </authorList>
    </citation>
    <scope>NUCLEOTIDE SEQUENCE [LARGE SCALE GENOMIC DNA]</scope>
    <source>
        <strain evidence="3">CGMCC 1.10759</strain>
    </source>
</reference>
<comment type="caution">
    <text evidence="2">The sequence shown here is derived from an EMBL/GenBank/DDBJ whole genome shotgun (WGS) entry which is preliminary data.</text>
</comment>
<name>A0ABV8SQV5_9GAMM</name>
<keyword evidence="1" id="KW-0472">Membrane</keyword>
<protein>
    <recommendedName>
        <fullName evidence="4">Anti-sigma factor</fullName>
    </recommendedName>
</protein>
<evidence type="ECO:0000256" key="1">
    <source>
        <dbReference type="SAM" id="Phobius"/>
    </source>
</evidence>